<organism evidence="6 7">
    <name type="scientific">Aduncisulcus paluster</name>
    <dbReference type="NCBI Taxonomy" id="2918883"/>
    <lineage>
        <taxon>Eukaryota</taxon>
        <taxon>Metamonada</taxon>
        <taxon>Carpediemonas-like organisms</taxon>
        <taxon>Aduncisulcus</taxon>
    </lineage>
</organism>
<dbReference type="Proteomes" id="UP001057375">
    <property type="component" value="Unassembled WGS sequence"/>
</dbReference>
<comment type="caution">
    <text evidence="6">The sequence shown here is derived from an EMBL/GenBank/DDBJ whole genome shotgun (WGS) entry which is preliminary data.</text>
</comment>
<dbReference type="Gene3D" id="3.40.190.80">
    <property type="match status" value="1"/>
</dbReference>
<accession>A0ABQ5JW62</accession>
<dbReference type="PROSITE" id="PS00630">
    <property type="entry name" value="IMP_2"/>
    <property type="match status" value="1"/>
</dbReference>
<evidence type="ECO:0000256" key="2">
    <source>
        <dbReference type="ARBA" id="ARBA00012633"/>
    </source>
</evidence>
<evidence type="ECO:0000256" key="3">
    <source>
        <dbReference type="ARBA" id="ARBA00040342"/>
    </source>
</evidence>
<gene>
    <name evidence="6" type="ORF">ADUPG1_011495</name>
</gene>
<dbReference type="InterPro" id="IPR020550">
    <property type="entry name" value="Inositol_monophosphatase_CS"/>
</dbReference>
<dbReference type="InterPro" id="IPR000760">
    <property type="entry name" value="Inositol_monophosphatase-like"/>
</dbReference>
<dbReference type="EMBL" id="BQXS01012050">
    <property type="protein sequence ID" value="GKT19397.1"/>
    <property type="molecule type" value="Genomic_DNA"/>
</dbReference>
<dbReference type="PANTHER" id="PTHR43028">
    <property type="entry name" value="3'(2'),5'-BISPHOSPHATE NUCLEOTIDASE 1"/>
    <property type="match status" value="1"/>
</dbReference>
<dbReference type="Pfam" id="PF00459">
    <property type="entry name" value="Inositol_P"/>
    <property type="match status" value="1"/>
</dbReference>
<evidence type="ECO:0000313" key="6">
    <source>
        <dbReference type="EMBL" id="GKT19397.1"/>
    </source>
</evidence>
<sequence length="328" mass="36561">MFDLLTLLKNSLATVVKATKIVRKVMHSGEFGEVSKSDGTPVTIADRAVQYIIESETRAVFPNIFIVGEEGKITKESILPSLLEDSDTFGFPTSVFDQAELLVRTSFVDPSLSIGLREEDLTMYIDPIDATWSFVHGDHKEVSVLCGVCNKAGVPLFGIVCFPFRGDDLDKCLFYGGRAIGVSPSVLKERRFNGEREDIFKNDRLLRPLLCSSSGYYYRPHEDPLMISLSEHFETKIIKLGGAGAKMHSIFSLQSDIYFYPWSTTNFWDTCAGQAIVEGAGGIVTDKFGKVIVYPRGIVPQNKDGLIGFTKCEIYETLKKLHIFPKKK</sequence>
<dbReference type="Gene3D" id="3.30.540.10">
    <property type="entry name" value="Fructose-1,6-Bisphosphatase, subunit A, domain 1"/>
    <property type="match status" value="1"/>
</dbReference>
<dbReference type="SUPFAM" id="SSF56655">
    <property type="entry name" value="Carbohydrate phosphatase"/>
    <property type="match status" value="1"/>
</dbReference>
<proteinExistence type="inferred from homology"/>
<dbReference type="PANTHER" id="PTHR43028:SF5">
    <property type="entry name" value="3'(2'),5'-BISPHOSPHATE NUCLEOTIDASE 1"/>
    <property type="match status" value="1"/>
</dbReference>
<keyword evidence="7" id="KW-1185">Reference proteome</keyword>
<evidence type="ECO:0000313" key="7">
    <source>
        <dbReference type="Proteomes" id="UP001057375"/>
    </source>
</evidence>
<evidence type="ECO:0000256" key="5">
    <source>
        <dbReference type="ARBA" id="ARBA00044554"/>
    </source>
</evidence>
<evidence type="ECO:0000256" key="1">
    <source>
        <dbReference type="ARBA" id="ARBA00009759"/>
    </source>
</evidence>
<name>A0ABQ5JW62_9EUKA</name>
<evidence type="ECO:0000256" key="4">
    <source>
        <dbReference type="ARBA" id="ARBA00041815"/>
    </source>
</evidence>
<dbReference type="InterPro" id="IPR050725">
    <property type="entry name" value="CysQ/Inositol_MonoPase"/>
</dbReference>
<reference evidence="6" key="1">
    <citation type="submission" date="2022-03" db="EMBL/GenBank/DDBJ databases">
        <title>Draft genome sequence of Aduncisulcus paluster, a free-living microaerophilic Fornicata.</title>
        <authorList>
            <person name="Yuyama I."/>
            <person name="Kume K."/>
            <person name="Tamura T."/>
            <person name="Inagaki Y."/>
            <person name="Hashimoto T."/>
        </authorList>
    </citation>
    <scope>NUCLEOTIDE SEQUENCE</scope>
    <source>
        <strain evidence="6">NY0171</strain>
    </source>
</reference>
<comment type="similarity">
    <text evidence="1">Belongs to the inositol monophosphatase superfamily.</text>
</comment>
<protein>
    <recommendedName>
        <fullName evidence="3">3'(2'),5'-bisphosphate nucleotidase 1</fullName>
        <ecNumber evidence="2">3.1.3.7</ecNumber>
    </recommendedName>
    <alternativeName>
        <fullName evidence="4">Bisphosphate 3'-nucleotidase 1</fullName>
    </alternativeName>
    <alternativeName>
        <fullName evidence="5">Inositol-polyphosphate 1-phosphatase</fullName>
    </alternativeName>
</protein>
<dbReference type="EC" id="3.1.3.7" evidence="2"/>